<comment type="caution">
    <text evidence="1">The sequence shown here is derived from an EMBL/GenBank/DDBJ whole genome shotgun (WGS) entry which is preliminary data.</text>
</comment>
<name>A0A8H6VGQ4_9PEZI</name>
<keyword evidence="2" id="KW-1185">Reference proteome</keyword>
<protein>
    <submittedName>
        <fullName evidence="1">Uncharacterized protein</fullName>
    </submittedName>
</protein>
<accession>A0A8H6VGQ4</accession>
<proteinExistence type="predicted"/>
<evidence type="ECO:0000313" key="1">
    <source>
        <dbReference type="EMBL" id="KAF7190840.1"/>
    </source>
</evidence>
<gene>
    <name evidence="1" type="ORF">HII31_07999</name>
</gene>
<dbReference type="Proteomes" id="UP000660729">
    <property type="component" value="Unassembled WGS sequence"/>
</dbReference>
<reference evidence="1" key="1">
    <citation type="submission" date="2020-04" db="EMBL/GenBank/DDBJ databases">
        <title>Draft genome resource of the tomato pathogen Pseudocercospora fuligena.</title>
        <authorList>
            <person name="Zaccaron A."/>
        </authorList>
    </citation>
    <scope>NUCLEOTIDE SEQUENCE</scope>
    <source>
        <strain evidence="1">PF001</strain>
    </source>
</reference>
<organism evidence="1 2">
    <name type="scientific">Pseudocercospora fuligena</name>
    <dbReference type="NCBI Taxonomy" id="685502"/>
    <lineage>
        <taxon>Eukaryota</taxon>
        <taxon>Fungi</taxon>
        <taxon>Dikarya</taxon>
        <taxon>Ascomycota</taxon>
        <taxon>Pezizomycotina</taxon>
        <taxon>Dothideomycetes</taxon>
        <taxon>Dothideomycetidae</taxon>
        <taxon>Mycosphaerellales</taxon>
        <taxon>Mycosphaerellaceae</taxon>
        <taxon>Pseudocercospora</taxon>
    </lineage>
</organism>
<dbReference type="EMBL" id="JABCIY010000168">
    <property type="protein sequence ID" value="KAF7190840.1"/>
    <property type="molecule type" value="Genomic_DNA"/>
</dbReference>
<evidence type="ECO:0000313" key="2">
    <source>
        <dbReference type="Proteomes" id="UP000660729"/>
    </source>
</evidence>
<sequence>MLIHSHEFLLVYTGQHKSSSFHFSSTAFLKPNHQLQKTSPNHRDQKKILIVALVDASSAYFMIFLHLIDLYYSLGRIETLIDFFFLVGRFRIGYILFTKEYFTSEVTVDNYYASFTDREPYCSRCATYQGPRIISTTTTIRKGNGEIETVEKDASRIRKTTRYADGNVMVEEKKKWSEWWKWAGVHLVLGICDFYKNEMNK</sequence>
<dbReference type="AlphaFoldDB" id="A0A8H6VGQ4"/>